<feature type="region of interest" description="Disordered" evidence="1">
    <location>
        <begin position="1"/>
        <end position="44"/>
    </location>
</feature>
<evidence type="ECO:0000313" key="3">
    <source>
        <dbReference type="Proteomes" id="UP001286313"/>
    </source>
</evidence>
<dbReference type="Proteomes" id="UP001286313">
    <property type="component" value="Unassembled WGS sequence"/>
</dbReference>
<reference evidence="2" key="1">
    <citation type="submission" date="2023-10" db="EMBL/GenBank/DDBJ databases">
        <title>Genome assemblies of two species of porcelain crab, Petrolisthes cinctipes and Petrolisthes manimaculis (Anomura: Porcellanidae).</title>
        <authorList>
            <person name="Angst P."/>
        </authorList>
    </citation>
    <scope>NUCLEOTIDE SEQUENCE</scope>
    <source>
        <strain evidence="2">PB745_01</strain>
        <tissue evidence="2">Gill</tissue>
    </source>
</reference>
<sequence>MYEPKDAGDGVGWCDEGRPDHQVDVGGQQHDPFPGPPSPSPSLFPTFGVVEPQTTRAVEAGPQAYPFTKVICSHITHCIPPASSHSLTASPPVTHKP</sequence>
<keyword evidence="3" id="KW-1185">Reference proteome</keyword>
<protein>
    <submittedName>
        <fullName evidence="2">Uncharacterized protein</fullName>
    </submittedName>
</protein>
<gene>
    <name evidence="2" type="ORF">Pcinc_036380</name>
</gene>
<accession>A0AAE1BUX1</accession>
<name>A0AAE1BUX1_PETCI</name>
<organism evidence="2 3">
    <name type="scientific">Petrolisthes cinctipes</name>
    <name type="common">Flat porcelain crab</name>
    <dbReference type="NCBI Taxonomy" id="88211"/>
    <lineage>
        <taxon>Eukaryota</taxon>
        <taxon>Metazoa</taxon>
        <taxon>Ecdysozoa</taxon>
        <taxon>Arthropoda</taxon>
        <taxon>Crustacea</taxon>
        <taxon>Multicrustacea</taxon>
        <taxon>Malacostraca</taxon>
        <taxon>Eumalacostraca</taxon>
        <taxon>Eucarida</taxon>
        <taxon>Decapoda</taxon>
        <taxon>Pleocyemata</taxon>
        <taxon>Anomura</taxon>
        <taxon>Galatheoidea</taxon>
        <taxon>Porcellanidae</taxon>
        <taxon>Petrolisthes</taxon>
    </lineage>
</organism>
<proteinExistence type="predicted"/>
<dbReference type="EMBL" id="JAWQEG010005623">
    <property type="protein sequence ID" value="KAK3857371.1"/>
    <property type="molecule type" value="Genomic_DNA"/>
</dbReference>
<comment type="caution">
    <text evidence="2">The sequence shown here is derived from an EMBL/GenBank/DDBJ whole genome shotgun (WGS) entry which is preliminary data.</text>
</comment>
<evidence type="ECO:0000256" key="1">
    <source>
        <dbReference type="SAM" id="MobiDB-lite"/>
    </source>
</evidence>
<feature type="compositionally biased region" description="Pro residues" evidence="1">
    <location>
        <begin position="33"/>
        <end position="42"/>
    </location>
</feature>
<dbReference type="AlphaFoldDB" id="A0AAE1BUX1"/>
<evidence type="ECO:0000313" key="2">
    <source>
        <dbReference type="EMBL" id="KAK3857371.1"/>
    </source>
</evidence>